<keyword evidence="2" id="KW-1185">Reference proteome</keyword>
<dbReference type="PANTHER" id="PTHR23266">
    <property type="entry name" value="IMMUNOGLOBULIN HEAVY CHAIN"/>
    <property type="match status" value="1"/>
</dbReference>
<dbReference type="Proteomes" id="UP000002279">
    <property type="component" value="Chromosome 14"/>
</dbReference>
<dbReference type="GeneTree" id="ENSGT01050000244936"/>
<accession>A0A6I8MX49</accession>
<reference evidence="1" key="2">
    <citation type="submission" date="2025-08" db="UniProtKB">
        <authorList>
            <consortium name="Ensembl"/>
        </authorList>
    </citation>
    <scope>IDENTIFICATION</scope>
    <source>
        <strain evidence="1">Glennie</strain>
    </source>
</reference>
<dbReference type="SUPFAM" id="SSF48726">
    <property type="entry name" value="Immunoglobulin"/>
    <property type="match status" value="1"/>
</dbReference>
<dbReference type="InterPro" id="IPR050199">
    <property type="entry name" value="IgHV"/>
</dbReference>
<dbReference type="Bgee" id="ENSOANG00000042123">
    <property type="expression patterns" value="Expressed in endometrium and 1 other cell type or tissue"/>
</dbReference>
<reference evidence="1 2" key="1">
    <citation type="journal article" date="2008" name="Nature">
        <title>Genome analysis of the platypus reveals unique signatures of evolution.</title>
        <authorList>
            <person name="Warren W.C."/>
            <person name="Hillier L.W."/>
            <person name="Marshall Graves J.A."/>
            <person name="Birney E."/>
            <person name="Ponting C.P."/>
            <person name="Grutzner F."/>
            <person name="Belov K."/>
            <person name="Miller W."/>
            <person name="Clarke L."/>
            <person name="Chinwalla A.T."/>
            <person name="Yang S.P."/>
            <person name="Heger A."/>
            <person name="Locke D.P."/>
            <person name="Miethke P."/>
            <person name="Waters P.D."/>
            <person name="Veyrunes F."/>
            <person name="Fulton L."/>
            <person name="Fulton B."/>
            <person name="Graves T."/>
            <person name="Wallis J."/>
            <person name="Puente X.S."/>
            <person name="Lopez-Otin C."/>
            <person name="Ordonez G.R."/>
            <person name="Eichler E.E."/>
            <person name="Chen L."/>
            <person name="Cheng Z."/>
            <person name="Deakin J.E."/>
            <person name="Alsop A."/>
            <person name="Thompson K."/>
            <person name="Kirby P."/>
            <person name="Papenfuss A.T."/>
            <person name="Wakefield M.J."/>
            <person name="Olender T."/>
            <person name="Lancet D."/>
            <person name="Huttley G.A."/>
            <person name="Smit A.F."/>
            <person name="Pask A."/>
            <person name="Temple-Smith P."/>
            <person name="Batzer M.A."/>
            <person name="Walker J.A."/>
            <person name="Konkel M.K."/>
            <person name="Harris R.S."/>
            <person name="Whittington C.M."/>
            <person name="Wong E.S."/>
            <person name="Gemmell N.J."/>
            <person name="Buschiazzo E."/>
            <person name="Vargas Jentzsch I.M."/>
            <person name="Merkel A."/>
            <person name="Schmitz J."/>
            <person name="Zemann A."/>
            <person name="Churakov G."/>
            <person name="Kriegs J.O."/>
            <person name="Brosius J."/>
            <person name="Murchison E.P."/>
            <person name="Sachidanandam R."/>
            <person name="Smith C."/>
            <person name="Hannon G.J."/>
            <person name="Tsend-Ayush E."/>
            <person name="McMillan D."/>
            <person name="Attenborough R."/>
            <person name="Rens W."/>
            <person name="Ferguson-Smith M."/>
            <person name="Lefevre C.M."/>
            <person name="Sharp J.A."/>
            <person name="Nicholas K.R."/>
            <person name="Ray D.A."/>
            <person name="Kube M."/>
            <person name="Reinhardt R."/>
            <person name="Pringle T.H."/>
            <person name="Taylor J."/>
            <person name="Jones R.C."/>
            <person name="Nixon B."/>
            <person name="Dacheux J.L."/>
            <person name="Niwa H."/>
            <person name="Sekita Y."/>
            <person name="Huang X."/>
            <person name="Stark A."/>
            <person name="Kheradpour P."/>
            <person name="Kellis M."/>
            <person name="Flicek P."/>
            <person name="Chen Y."/>
            <person name="Webber C."/>
            <person name="Hardison R."/>
            <person name="Nelson J."/>
            <person name="Hallsworth-Pepin K."/>
            <person name="Delehaunty K."/>
            <person name="Markovic C."/>
            <person name="Minx P."/>
            <person name="Feng Y."/>
            <person name="Kremitzki C."/>
            <person name="Mitreva M."/>
            <person name="Glasscock J."/>
            <person name="Wylie T."/>
            <person name="Wohldmann P."/>
            <person name="Thiru P."/>
            <person name="Nhan M.N."/>
            <person name="Pohl C.S."/>
            <person name="Smith S.M."/>
            <person name="Hou S."/>
            <person name="Nefedov M."/>
            <person name="de Jong P.J."/>
            <person name="Renfree M.B."/>
            <person name="Mardis E.R."/>
            <person name="Wilson R.K."/>
        </authorList>
    </citation>
    <scope>NUCLEOTIDE SEQUENCE [LARGE SCALE GENOMIC DNA]</scope>
    <source>
        <strain evidence="1 2">Glennie</strain>
    </source>
</reference>
<organism evidence="1 2">
    <name type="scientific">Ornithorhynchus anatinus</name>
    <name type="common">Duckbill platypus</name>
    <dbReference type="NCBI Taxonomy" id="9258"/>
    <lineage>
        <taxon>Eukaryota</taxon>
        <taxon>Metazoa</taxon>
        <taxon>Chordata</taxon>
        <taxon>Craniata</taxon>
        <taxon>Vertebrata</taxon>
        <taxon>Euteleostomi</taxon>
        <taxon>Mammalia</taxon>
        <taxon>Monotremata</taxon>
        <taxon>Ornithorhynchidae</taxon>
        <taxon>Ornithorhynchus</taxon>
    </lineage>
</organism>
<evidence type="ECO:0000313" key="2">
    <source>
        <dbReference type="Proteomes" id="UP000002279"/>
    </source>
</evidence>
<evidence type="ECO:0000313" key="1">
    <source>
        <dbReference type="Ensembl" id="ENSOANP00000033279.1"/>
    </source>
</evidence>
<dbReference type="AlphaFoldDB" id="A0A6I8MX49"/>
<dbReference type="InParanoid" id="A0A6I8MX49"/>
<dbReference type="InterPro" id="IPR013783">
    <property type="entry name" value="Ig-like_fold"/>
</dbReference>
<protein>
    <recommendedName>
        <fullName evidence="3">Ig-like domain-containing protein</fullName>
    </recommendedName>
</protein>
<name>A0A6I8MX49_ORNAN</name>
<sequence>MPEGVQGDIQLEESGGRVRQPGRSLRLSCKVSGFIFSSYGMNWICQAPGKGLEWVAYLGIVGPAIYTL</sequence>
<dbReference type="OMA" id="CRTTDVH"/>
<proteinExistence type="predicted"/>
<dbReference type="Gene3D" id="2.60.40.10">
    <property type="entry name" value="Immunoglobulins"/>
    <property type="match status" value="1"/>
</dbReference>
<evidence type="ECO:0008006" key="3">
    <source>
        <dbReference type="Google" id="ProtNLM"/>
    </source>
</evidence>
<dbReference type="InterPro" id="IPR036179">
    <property type="entry name" value="Ig-like_dom_sf"/>
</dbReference>
<reference evidence="1" key="3">
    <citation type="submission" date="2025-09" db="UniProtKB">
        <authorList>
            <consortium name="Ensembl"/>
        </authorList>
    </citation>
    <scope>IDENTIFICATION</scope>
    <source>
        <strain evidence="1">Glennie</strain>
    </source>
</reference>
<dbReference type="Ensembl" id="ENSOANT00000052919.1">
    <property type="protein sequence ID" value="ENSOANP00000033279.1"/>
    <property type="gene ID" value="ENSOANG00000042123.1"/>
</dbReference>